<dbReference type="Pfam" id="PF25329">
    <property type="entry name" value="C2_GDE1"/>
    <property type="match status" value="1"/>
</dbReference>
<dbReference type="SUPFAM" id="SSF51695">
    <property type="entry name" value="PLC-like phosphodiesterases"/>
    <property type="match status" value="1"/>
</dbReference>
<dbReference type="EMBL" id="LJIJ01000005">
    <property type="protein sequence ID" value="ODN06428.1"/>
    <property type="molecule type" value="Genomic_DNA"/>
</dbReference>
<evidence type="ECO:0000256" key="2">
    <source>
        <dbReference type="ARBA" id="ARBA00022801"/>
    </source>
</evidence>
<dbReference type="PROSITE" id="PS51704">
    <property type="entry name" value="GP_PDE"/>
    <property type="match status" value="1"/>
</dbReference>
<dbReference type="InterPro" id="IPR002044">
    <property type="entry name" value="CBM20"/>
</dbReference>
<evidence type="ECO:0000259" key="4">
    <source>
        <dbReference type="PROSITE" id="PS51704"/>
    </source>
</evidence>
<dbReference type="AlphaFoldDB" id="A0A1D2NMC2"/>
<accession>A0A1D2NMC2</accession>
<feature type="domain" description="GP-PDE" evidence="4">
    <location>
        <begin position="331"/>
        <end position="624"/>
    </location>
</feature>
<dbReference type="InterPro" id="IPR017946">
    <property type="entry name" value="PLC-like_Pdiesterase_TIM-brl"/>
</dbReference>
<protein>
    <submittedName>
        <fullName evidence="5">Glycerophosphocholine phosphodiesterase GPCPD1</fullName>
    </submittedName>
</protein>
<dbReference type="GO" id="GO:2001070">
    <property type="term" value="F:starch binding"/>
    <property type="evidence" value="ECO:0007669"/>
    <property type="project" value="InterPro"/>
</dbReference>
<evidence type="ECO:0000259" key="3">
    <source>
        <dbReference type="PROSITE" id="PS51166"/>
    </source>
</evidence>
<dbReference type="Gene3D" id="3.20.20.190">
    <property type="entry name" value="Phosphatidylinositol (PI) phosphodiesterase"/>
    <property type="match status" value="1"/>
</dbReference>
<gene>
    <name evidence="5" type="ORF">Ocin01_00204</name>
</gene>
<comment type="caution">
    <text evidence="5">The sequence shown here is derived from an EMBL/GenBank/DDBJ whole genome shotgun (WGS) entry which is preliminary data.</text>
</comment>
<evidence type="ECO:0000313" key="5">
    <source>
        <dbReference type="EMBL" id="ODN06428.1"/>
    </source>
</evidence>
<dbReference type="STRING" id="48709.A0A1D2NMC2"/>
<sequence>MTQTHTQKLREVAFRVNCTTNPGETVCVVGNCPQLGNWKHEGSFSLQRKGEYESAENPEVWHGQVALPVGKDIKFRYFVCMILDVNVDATGRSYVVRRWESNIQPRVIKQLKYNESCLDDGDIDIFGVYGGEREIIEHGWVTAETCIQFKISNNPIQFWRKRFRNTPIRMRMVSVNLARQNSISELPDGMDYQDSSSACDEPIPGWPIIEVAVLNENEYQLTLQQQFGRAYKDGEIMIFQAQVLQPHTVAYMMDFYVDNNEDIPQHIGFCHILPSNLKESMASITVPITSVRQEPLGQINIEYIVVKPLRNLHCDMKVSFSRYWKHQEWKGLDIGHRGSGNSGKRFQSCANIRENTIASLQKAAEHGADFVEFDVQLSKDLVPVLFHDFYVNIGLHQKAKKGGELTTLQIPVKDLTLNQLHELKVFHVEDDLKDEDCGHDDDHDPFPTLELALKTMPTHVGFNVEIKWGMQLKDGSWELENPVELNMYLDIVLETALKHGGLRRIVFSCFHPDICTVIRLKQNKYPVLFLTQGITAKYPEYNDPRTQNIPIAINYARFSGILGLSVHTEDILRDPTQVQEIINHELVAFCWGDDNNDASTIKYLKELGLNGIIFDRIEDHIEADKTSIFFTEHQEELLQLAATSPEAELEDSIPFPVTSENDMDVGSKVQNGTNGIAKILEFNDDEINVHAGKSADIDSTSLFPTIESSLNLTVKECGV</sequence>
<keyword evidence="6" id="KW-1185">Reference proteome</keyword>
<dbReference type="SMART" id="SM01065">
    <property type="entry name" value="CBM_2"/>
    <property type="match status" value="1"/>
</dbReference>
<dbReference type="Pfam" id="PF00686">
    <property type="entry name" value="CBM_20"/>
    <property type="match status" value="1"/>
</dbReference>
<keyword evidence="2" id="KW-0378">Hydrolase</keyword>
<organism evidence="5 6">
    <name type="scientific">Orchesella cincta</name>
    <name type="common">Springtail</name>
    <name type="synonym">Podura cincta</name>
    <dbReference type="NCBI Taxonomy" id="48709"/>
    <lineage>
        <taxon>Eukaryota</taxon>
        <taxon>Metazoa</taxon>
        <taxon>Ecdysozoa</taxon>
        <taxon>Arthropoda</taxon>
        <taxon>Hexapoda</taxon>
        <taxon>Collembola</taxon>
        <taxon>Entomobryomorpha</taxon>
        <taxon>Entomobryoidea</taxon>
        <taxon>Orchesellidae</taxon>
        <taxon>Orchesellinae</taxon>
        <taxon>Orchesella</taxon>
    </lineage>
</organism>
<dbReference type="InterPro" id="IPR057506">
    <property type="entry name" value="C2_GPCPD1"/>
</dbReference>
<name>A0A1D2NMC2_ORCCI</name>
<dbReference type="PANTHER" id="PTHR22958">
    <property type="entry name" value="GLYCEROPHOSPHORYL DIESTER PHOSPHODIESTERASE"/>
    <property type="match status" value="1"/>
</dbReference>
<dbReference type="PANTHER" id="PTHR22958:SF1">
    <property type="entry name" value="GLYCEROPHOSPHOCHOLINE PHOSPHODIESTERASE GPCPD1"/>
    <property type="match status" value="1"/>
</dbReference>
<reference evidence="5 6" key="1">
    <citation type="journal article" date="2016" name="Genome Biol. Evol.">
        <title>Gene Family Evolution Reflects Adaptation to Soil Environmental Stressors in the Genome of the Collembolan Orchesella cincta.</title>
        <authorList>
            <person name="Faddeeva-Vakhrusheva A."/>
            <person name="Derks M.F."/>
            <person name="Anvar S.Y."/>
            <person name="Agamennone V."/>
            <person name="Suring W."/>
            <person name="Smit S."/>
            <person name="van Straalen N.M."/>
            <person name="Roelofs D."/>
        </authorList>
    </citation>
    <scope>NUCLEOTIDE SEQUENCE [LARGE SCALE GENOMIC DNA]</scope>
    <source>
        <tissue evidence="5">Mixed pool</tissue>
    </source>
</reference>
<dbReference type="Gene3D" id="2.60.40.10">
    <property type="entry name" value="Immunoglobulins"/>
    <property type="match status" value="1"/>
</dbReference>
<dbReference type="SUPFAM" id="SSF49452">
    <property type="entry name" value="Starch-binding domain-like"/>
    <property type="match status" value="1"/>
</dbReference>
<dbReference type="InterPro" id="IPR013783">
    <property type="entry name" value="Ig-like_fold"/>
</dbReference>
<dbReference type="Pfam" id="PF03009">
    <property type="entry name" value="GDPD"/>
    <property type="match status" value="1"/>
</dbReference>
<dbReference type="InterPro" id="IPR013784">
    <property type="entry name" value="Carb-bd-like_fold"/>
</dbReference>
<dbReference type="FunFam" id="3.20.20.190:FF:000032">
    <property type="entry name" value="Glycerophosphoryl diester phosphodiesterase, putative"/>
    <property type="match status" value="1"/>
</dbReference>
<dbReference type="GO" id="GO:0046475">
    <property type="term" value="P:glycerophospholipid catabolic process"/>
    <property type="evidence" value="ECO:0007669"/>
    <property type="project" value="TreeGrafter"/>
</dbReference>
<evidence type="ECO:0000313" key="6">
    <source>
        <dbReference type="Proteomes" id="UP000094527"/>
    </source>
</evidence>
<dbReference type="GO" id="GO:0047389">
    <property type="term" value="F:glycerophosphocholine phosphodiesterase activity"/>
    <property type="evidence" value="ECO:0007669"/>
    <property type="project" value="TreeGrafter"/>
</dbReference>
<dbReference type="OMA" id="LKVYHTA"/>
<proteinExistence type="inferred from homology"/>
<comment type="similarity">
    <text evidence="1">Belongs to the glycerophosphoryl diester phosphodiesterase family.</text>
</comment>
<dbReference type="PROSITE" id="PS51166">
    <property type="entry name" value="CBM20"/>
    <property type="match status" value="1"/>
</dbReference>
<feature type="domain" description="CBM20" evidence="3">
    <location>
        <begin position="4"/>
        <end position="128"/>
    </location>
</feature>
<evidence type="ECO:0000256" key="1">
    <source>
        <dbReference type="ARBA" id="ARBA00007277"/>
    </source>
</evidence>
<dbReference type="Proteomes" id="UP000094527">
    <property type="component" value="Unassembled WGS sequence"/>
</dbReference>
<dbReference type="InterPro" id="IPR051578">
    <property type="entry name" value="GDPD"/>
</dbReference>
<dbReference type="InterPro" id="IPR030395">
    <property type="entry name" value="GP_PDE_dom"/>
</dbReference>
<dbReference type="OrthoDB" id="1058301at2759"/>